<dbReference type="EMBL" id="CAJVPQ010010400">
    <property type="protein sequence ID" value="CAG8722268.1"/>
    <property type="molecule type" value="Genomic_DNA"/>
</dbReference>
<dbReference type="OrthoDB" id="2352827at2759"/>
<reference evidence="1" key="1">
    <citation type="submission" date="2021-06" db="EMBL/GenBank/DDBJ databases">
        <authorList>
            <person name="Kallberg Y."/>
            <person name="Tangrot J."/>
            <person name="Rosling A."/>
        </authorList>
    </citation>
    <scope>NUCLEOTIDE SEQUENCE</scope>
    <source>
        <strain evidence="1">UK204</strain>
    </source>
</reference>
<sequence length="437" mass="50512">MSAPATENNSLLTESCDSSYELKKGKIQYFELVPYEKWSFEHFTSWVFDKFGQTENNGVFYNVLYIIRDDISASEKVHDTVKCLLNRKNNKKRVKGKSHTLTDITNSVKTVDNISDDTDHDLLRENGIRRQSMNDTSQRLLKSHSMHQRYNSAPNSFSINIATTNTSIFTSPNNDNNNTNDNNISTMNTRYLNSSSATVVKKNNENNRKVIQKLTNIEGLIKELQKSEIAISNIKCNEWEKIQMSTGLKFEAIDFNLEYETKSNAFQWDDRPEREQKDRYIPHLRKILQISKYRKLEIYDTTGHSNFLSMSTDILPIRLVGTTVATVVDRFSISSRIPQHHIRILFELKKFFNDGHLYQALAELTAGDLKSIHAVLAVLTDLRDGWQFFYFGDEKIGTFTLPRDKAVALIQINMKSVNQELNDEIEVMDPLPKRRKL</sequence>
<keyword evidence="2" id="KW-1185">Reference proteome</keyword>
<accession>A0A9N9I6I9</accession>
<protein>
    <submittedName>
        <fullName evidence="1">2709_t:CDS:1</fullName>
    </submittedName>
</protein>
<comment type="caution">
    <text evidence="1">The sequence shown here is derived from an EMBL/GenBank/DDBJ whole genome shotgun (WGS) entry which is preliminary data.</text>
</comment>
<evidence type="ECO:0000313" key="2">
    <source>
        <dbReference type="Proteomes" id="UP000789570"/>
    </source>
</evidence>
<dbReference type="Proteomes" id="UP000789570">
    <property type="component" value="Unassembled WGS sequence"/>
</dbReference>
<proteinExistence type="predicted"/>
<name>A0A9N9I6I9_9GLOM</name>
<dbReference type="AlphaFoldDB" id="A0A9N9I6I9"/>
<gene>
    <name evidence="1" type="ORF">FCALED_LOCUS14448</name>
</gene>
<organism evidence="1 2">
    <name type="scientific">Funneliformis caledonium</name>
    <dbReference type="NCBI Taxonomy" id="1117310"/>
    <lineage>
        <taxon>Eukaryota</taxon>
        <taxon>Fungi</taxon>
        <taxon>Fungi incertae sedis</taxon>
        <taxon>Mucoromycota</taxon>
        <taxon>Glomeromycotina</taxon>
        <taxon>Glomeromycetes</taxon>
        <taxon>Glomerales</taxon>
        <taxon>Glomeraceae</taxon>
        <taxon>Funneliformis</taxon>
    </lineage>
</organism>
<evidence type="ECO:0000313" key="1">
    <source>
        <dbReference type="EMBL" id="CAG8722268.1"/>
    </source>
</evidence>